<dbReference type="PANTHER" id="PTHR43194:SF2">
    <property type="entry name" value="PEROXISOMAL MEMBRANE PROTEIN LPX1"/>
    <property type="match status" value="1"/>
</dbReference>
<dbReference type="Proteomes" id="UP000501237">
    <property type="component" value="Chromosome"/>
</dbReference>
<dbReference type="InterPro" id="IPR050228">
    <property type="entry name" value="Carboxylesterase_BioH"/>
</dbReference>
<evidence type="ECO:0000313" key="3">
    <source>
        <dbReference type="EMBL" id="BCA26949.1"/>
    </source>
</evidence>
<evidence type="ECO:0000256" key="1">
    <source>
        <dbReference type="SAM" id="MobiDB-lite"/>
    </source>
</evidence>
<proteinExistence type="predicted"/>
<dbReference type="Gene3D" id="3.40.50.1820">
    <property type="entry name" value="alpha/beta hydrolase"/>
    <property type="match status" value="1"/>
</dbReference>
<dbReference type="AlphaFoldDB" id="A0A679GGX4"/>
<sequence>MFTFKACHRAPNRGENNNKAPERRRIAMHYRTGYHADQLGTPPSVLETGPWRLHYQAWSRNAHDTRPPVLMLGGAFQSFRSFAAEVEELLEHHPVILLDLPGQGGNLQLAPELGLEALADLIADFAEALALPPLMPIGLSYGSALAALFASRHPQRCARLLLAGVTTFGRPGARALLEESLRLLEEERLAEFAQGSLTGLINPLRLERTGISPGFRKAMLRQLQRLTGAERERYRQNSRRLLDFAGFTHYPSCPTLVLAGEFDHFTQPWEHAAFAAACTQADCALIHDGDHLAQFERRDACAQLYRPFFLDQALPAALIGATRLARSRLNEVERRQEPRLAPAQRAGRLHHAELGSLAVEIQELGFFGARLQAAFPTGLPVRGWQLAMEGLPMLDLLPLRQAGDALSLVFPHMDAAASTALAEHVRPAQLAAAA</sequence>
<reference evidence="3 4" key="1">
    <citation type="journal article" date="2020" name="Microbiol. Resour. Announc.">
        <title>Complete genome sequence of Pseudomonas otitidis strain MrB4, isolated from Lake Biwa in Japan.</title>
        <authorList>
            <person name="Miyazaki K."/>
            <person name="Hase E."/>
            <person name="Maruya T."/>
        </authorList>
    </citation>
    <scope>NUCLEOTIDE SEQUENCE [LARGE SCALE GENOMIC DNA]</scope>
    <source>
        <strain evidence="3 4">MrB4</strain>
    </source>
</reference>
<dbReference type="Pfam" id="PF00561">
    <property type="entry name" value="Abhydrolase_1"/>
    <property type="match status" value="1"/>
</dbReference>
<dbReference type="KEGG" id="poj:PtoMrB4_09260"/>
<dbReference type="GO" id="GO:0016787">
    <property type="term" value="F:hydrolase activity"/>
    <property type="evidence" value="ECO:0007669"/>
    <property type="project" value="UniProtKB-KW"/>
</dbReference>
<evidence type="ECO:0000313" key="4">
    <source>
        <dbReference type="Proteomes" id="UP000501237"/>
    </source>
</evidence>
<dbReference type="EMBL" id="AP022642">
    <property type="protein sequence ID" value="BCA26949.1"/>
    <property type="molecule type" value="Genomic_DNA"/>
</dbReference>
<feature type="domain" description="AB hydrolase-1" evidence="2">
    <location>
        <begin position="67"/>
        <end position="297"/>
    </location>
</feature>
<dbReference type="PANTHER" id="PTHR43194">
    <property type="entry name" value="HYDROLASE ALPHA/BETA FOLD FAMILY"/>
    <property type="match status" value="1"/>
</dbReference>
<name>A0A679GGX4_9GAMM</name>
<dbReference type="SUPFAM" id="SSF53474">
    <property type="entry name" value="alpha/beta-Hydrolases"/>
    <property type="match status" value="1"/>
</dbReference>
<keyword evidence="3" id="KW-0378">Hydrolase</keyword>
<feature type="region of interest" description="Disordered" evidence="1">
    <location>
        <begin position="1"/>
        <end position="23"/>
    </location>
</feature>
<gene>
    <name evidence="3" type="ORF">PtoMrB4_09260</name>
</gene>
<organism evidence="3 4">
    <name type="scientific">Metapseudomonas otitidis</name>
    <dbReference type="NCBI Taxonomy" id="319939"/>
    <lineage>
        <taxon>Bacteria</taxon>
        <taxon>Pseudomonadati</taxon>
        <taxon>Pseudomonadota</taxon>
        <taxon>Gammaproteobacteria</taxon>
        <taxon>Pseudomonadales</taxon>
        <taxon>Pseudomonadaceae</taxon>
        <taxon>Metapseudomonas</taxon>
    </lineage>
</organism>
<protein>
    <submittedName>
        <fullName evidence="3">Hydrolase</fullName>
    </submittedName>
</protein>
<accession>A0A679GGX4</accession>
<feature type="compositionally biased region" description="Basic residues" evidence="1">
    <location>
        <begin position="1"/>
        <end position="11"/>
    </location>
</feature>
<dbReference type="PRINTS" id="PR00111">
    <property type="entry name" value="ABHYDROLASE"/>
</dbReference>
<dbReference type="InterPro" id="IPR000073">
    <property type="entry name" value="AB_hydrolase_1"/>
</dbReference>
<dbReference type="InterPro" id="IPR029058">
    <property type="entry name" value="AB_hydrolase_fold"/>
</dbReference>
<evidence type="ECO:0000259" key="2">
    <source>
        <dbReference type="Pfam" id="PF00561"/>
    </source>
</evidence>